<dbReference type="InterPro" id="IPR036663">
    <property type="entry name" value="Fumarylacetoacetase_C_sf"/>
</dbReference>
<dbReference type="EMBL" id="AP009389">
    <property type="protein sequence ID" value="BAF58662.1"/>
    <property type="molecule type" value="Genomic_DNA"/>
</dbReference>
<reference evidence="4" key="1">
    <citation type="journal article" date="2008" name="Genome Res.">
        <title>The genome of Pelotomaculum thermopropionicum reveals niche-associated evolution in anaerobic microbiota.</title>
        <authorList>
            <person name="Kosaka T."/>
            <person name="Kato S."/>
            <person name="Shimoyama T."/>
            <person name="Ishii S."/>
            <person name="Abe T."/>
            <person name="Watanabe K."/>
        </authorList>
    </citation>
    <scope>NUCLEOTIDE SEQUENCE [LARGE SCALE GENOMIC DNA]</scope>
    <source>
        <strain evidence="4">DSM 13744 / JCM 10971 / SI</strain>
    </source>
</reference>
<dbReference type="STRING" id="370438.PTH_0481"/>
<keyword evidence="1" id="KW-0456">Lyase</keyword>
<dbReference type="eggNOG" id="COG3971">
    <property type="taxonomic scope" value="Bacteria"/>
</dbReference>
<dbReference type="Pfam" id="PF01557">
    <property type="entry name" value="FAA_hydrolase"/>
    <property type="match status" value="1"/>
</dbReference>
<dbReference type="Proteomes" id="UP000006556">
    <property type="component" value="Chromosome"/>
</dbReference>
<proteinExistence type="predicted"/>
<evidence type="ECO:0000259" key="2">
    <source>
        <dbReference type="Pfam" id="PF01557"/>
    </source>
</evidence>
<gene>
    <name evidence="3" type="ordered locus">PTH_0481</name>
</gene>
<name>A5D521_PELTS</name>
<dbReference type="GO" id="GO:0005737">
    <property type="term" value="C:cytoplasm"/>
    <property type="evidence" value="ECO:0007669"/>
    <property type="project" value="TreeGrafter"/>
</dbReference>
<dbReference type="Gene3D" id="3.90.850.10">
    <property type="entry name" value="Fumarylacetoacetase-like, C-terminal domain"/>
    <property type="match status" value="1"/>
</dbReference>
<protein>
    <submittedName>
        <fullName evidence="3">2-keto-4-pentenoate hydratase</fullName>
    </submittedName>
</protein>
<dbReference type="SUPFAM" id="SSF56529">
    <property type="entry name" value="FAH"/>
    <property type="match status" value="1"/>
</dbReference>
<dbReference type="HOGENOM" id="CLU_060136_4_0_9"/>
<feature type="domain" description="Fumarylacetoacetase-like C-terminal" evidence="2">
    <location>
        <begin position="87"/>
        <end position="256"/>
    </location>
</feature>
<sequence>MVEKRIEEWAKRLLKAEETCVPVEPLTEEWPAVDIPAAYAIQLKVLELKRAAGRKVIGMKIGLTSKAMQQMLGVHEPDYGHVLDSMVLLEGEPVRLSGLIQPKVEAEIAFVLRDRLCGPGVHAADVLRASAGVMPSLEIIDSRIKDWKIKIQDTIADNASAAAIILGGALVPVQGLDLRLVGLTLEKDGHVFATATGAAVLGHPAAAVAWLANAIAPYGLSLEPGMVVLSGSLTQAVTVEPGTVIHATFDRLGAVSVKFIE</sequence>
<dbReference type="InterPro" id="IPR011234">
    <property type="entry name" value="Fumarylacetoacetase-like_C"/>
</dbReference>
<dbReference type="GO" id="GO:0008684">
    <property type="term" value="F:2-oxopent-4-enoate hydratase activity"/>
    <property type="evidence" value="ECO:0007669"/>
    <property type="project" value="TreeGrafter"/>
</dbReference>
<organism evidence="3 4">
    <name type="scientific">Pelotomaculum thermopropionicum (strain DSM 13744 / JCM 10971 / SI)</name>
    <dbReference type="NCBI Taxonomy" id="370438"/>
    <lineage>
        <taxon>Bacteria</taxon>
        <taxon>Bacillati</taxon>
        <taxon>Bacillota</taxon>
        <taxon>Clostridia</taxon>
        <taxon>Eubacteriales</taxon>
        <taxon>Desulfotomaculaceae</taxon>
        <taxon>Pelotomaculum</taxon>
    </lineage>
</organism>
<evidence type="ECO:0000256" key="1">
    <source>
        <dbReference type="ARBA" id="ARBA00023239"/>
    </source>
</evidence>
<dbReference type="InterPro" id="IPR050772">
    <property type="entry name" value="Hydratase-Decarb/MhpD_sf"/>
</dbReference>
<dbReference type="KEGG" id="pth:PTH_0481"/>
<dbReference type="PANTHER" id="PTHR30143:SF0">
    <property type="entry name" value="2-KETO-4-PENTENOATE HYDRATASE"/>
    <property type="match status" value="1"/>
</dbReference>
<accession>A5D521</accession>
<evidence type="ECO:0000313" key="4">
    <source>
        <dbReference type="Proteomes" id="UP000006556"/>
    </source>
</evidence>
<dbReference type="AlphaFoldDB" id="A5D521"/>
<keyword evidence="4" id="KW-1185">Reference proteome</keyword>
<evidence type="ECO:0000313" key="3">
    <source>
        <dbReference type="EMBL" id="BAF58662.1"/>
    </source>
</evidence>
<dbReference type="PANTHER" id="PTHR30143">
    <property type="entry name" value="ACID HYDRATASE"/>
    <property type="match status" value="1"/>
</dbReference>